<feature type="chain" id="PRO_5002064781" evidence="1">
    <location>
        <begin position="18"/>
        <end position="85"/>
    </location>
</feature>
<organism evidence="2">
    <name type="scientific">Arundo donax</name>
    <name type="common">Giant reed</name>
    <name type="synonym">Donax arundinaceus</name>
    <dbReference type="NCBI Taxonomy" id="35708"/>
    <lineage>
        <taxon>Eukaryota</taxon>
        <taxon>Viridiplantae</taxon>
        <taxon>Streptophyta</taxon>
        <taxon>Embryophyta</taxon>
        <taxon>Tracheophyta</taxon>
        <taxon>Spermatophyta</taxon>
        <taxon>Magnoliopsida</taxon>
        <taxon>Liliopsida</taxon>
        <taxon>Poales</taxon>
        <taxon>Poaceae</taxon>
        <taxon>PACMAD clade</taxon>
        <taxon>Arundinoideae</taxon>
        <taxon>Arundineae</taxon>
        <taxon>Arundo</taxon>
    </lineage>
</organism>
<accession>A0A0A9FS03</accession>
<keyword evidence="1" id="KW-0732">Signal</keyword>
<dbReference type="AlphaFoldDB" id="A0A0A9FS03"/>
<reference evidence="2" key="2">
    <citation type="journal article" date="2015" name="Data Brief">
        <title>Shoot transcriptome of the giant reed, Arundo donax.</title>
        <authorList>
            <person name="Barrero R.A."/>
            <person name="Guerrero F.D."/>
            <person name="Moolhuijzen P."/>
            <person name="Goolsby J.A."/>
            <person name="Tidwell J."/>
            <person name="Bellgard S.E."/>
            <person name="Bellgard M.I."/>
        </authorList>
    </citation>
    <scope>NUCLEOTIDE SEQUENCE</scope>
    <source>
        <tissue evidence="2">Shoot tissue taken approximately 20 cm above the soil surface</tissue>
    </source>
</reference>
<name>A0A0A9FS03_ARUDO</name>
<proteinExistence type="predicted"/>
<feature type="signal peptide" evidence="1">
    <location>
        <begin position="1"/>
        <end position="17"/>
    </location>
</feature>
<protein>
    <submittedName>
        <fullName evidence="2">Uncharacterized protein</fullName>
    </submittedName>
</protein>
<sequence length="85" mass="9152">MSFSAAFHPIFLGAARALGSCSEMIGSRTRYGGGWRGMEEGAEWRRSELGRTALLGWDSEGEKHVGGVEPWLVAKGLDIPGLSPF</sequence>
<evidence type="ECO:0000256" key="1">
    <source>
        <dbReference type="SAM" id="SignalP"/>
    </source>
</evidence>
<evidence type="ECO:0000313" key="2">
    <source>
        <dbReference type="EMBL" id="JAE11073.1"/>
    </source>
</evidence>
<dbReference type="EMBL" id="GBRH01186823">
    <property type="protein sequence ID" value="JAE11073.1"/>
    <property type="molecule type" value="Transcribed_RNA"/>
</dbReference>
<reference evidence="2" key="1">
    <citation type="submission" date="2014-09" db="EMBL/GenBank/DDBJ databases">
        <authorList>
            <person name="Magalhaes I.L.F."/>
            <person name="Oliveira U."/>
            <person name="Santos F.R."/>
            <person name="Vidigal T.H.D.A."/>
            <person name="Brescovit A.D."/>
            <person name="Santos A.J."/>
        </authorList>
    </citation>
    <scope>NUCLEOTIDE SEQUENCE</scope>
    <source>
        <tissue evidence="2">Shoot tissue taken approximately 20 cm above the soil surface</tissue>
    </source>
</reference>